<evidence type="ECO:0000256" key="5">
    <source>
        <dbReference type="ARBA" id="ARBA00022840"/>
    </source>
</evidence>
<feature type="transmembrane region" description="Helical" evidence="11">
    <location>
        <begin position="294"/>
        <end position="314"/>
    </location>
</feature>
<dbReference type="SUPFAM" id="SSF90123">
    <property type="entry name" value="ABC transporter transmembrane region"/>
    <property type="match status" value="1"/>
</dbReference>
<evidence type="ECO:0000259" key="12">
    <source>
        <dbReference type="PROSITE" id="PS50893"/>
    </source>
</evidence>
<dbReference type="InterPro" id="IPR027417">
    <property type="entry name" value="P-loop_NTPase"/>
</dbReference>
<dbReference type="CDD" id="cd18779">
    <property type="entry name" value="ABC_6TM_T1SS_like"/>
    <property type="match status" value="1"/>
</dbReference>
<evidence type="ECO:0000256" key="11">
    <source>
        <dbReference type="SAM" id="Phobius"/>
    </source>
</evidence>
<dbReference type="SUPFAM" id="SSF52540">
    <property type="entry name" value="P-loop containing nucleoside triphosphate hydrolases"/>
    <property type="match status" value="1"/>
</dbReference>
<dbReference type="Pfam" id="PF03412">
    <property type="entry name" value="Peptidase_C39"/>
    <property type="match status" value="1"/>
</dbReference>
<feature type="region of interest" description="Disordered" evidence="10">
    <location>
        <begin position="53"/>
        <end position="72"/>
    </location>
</feature>
<dbReference type="PROSITE" id="PS50990">
    <property type="entry name" value="PEPTIDASE_C39"/>
    <property type="match status" value="1"/>
</dbReference>
<keyword evidence="2 11" id="KW-0812">Transmembrane</keyword>
<gene>
    <name evidence="15" type="ORF">KSZ_29890</name>
</gene>
<keyword evidence="3" id="KW-0547">Nucleotide-binding</keyword>
<evidence type="ECO:0000256" key="8">
    <source>
        <dbReference type="ARBA" id="ARBA00023136"/>
    </source>
</evidence>
<dbReference type="InterPro" id="IPR003593">
    <property type="entry name" value="AAA+_ATPase"/>
</dbReference>
<feature type="transmembrane region" description="Helical" evidence="11">
    <location>
        <begin position="255"/>
        <end position="282"/>
    </location>
</feature>
<dbReference type="PANTHER" id="PTHR24221">
    <property type="entry name" value="ATP-BINDING CASSETTE SUB-FAMILY B"/>
    <property type="match status" value="1"/>
</dbReference>
<dbReference type="Proteomes" id="UP000635565">
    <property type="component" value="Unassembled WGS sequence"/>
</dbReference>
<dbReference type="SMART" id="SM00382">
    <property type="entry name" value="AAA"/>
    <property type="match status" value="1"/>
</dbReference>
<dbReference type="Pfam" id="PF00664">
    <property type="entry name" value="ABC_membrane"/>
    <property type="match status" value="1"/>
</dbReference>
<reference evidence="15 16" key="1">
    <citation type="journal article" date="2021" name="Int. J. Syst. Evol. Microbiol.">
        <title>Reticulibacter mediterranei gen. nov., sp. nov., within the new family Reticulibacteraceae fam. nov., and Ktedonospora formicarum gen. nov., sp. nov., Ktedonobacter robiniae sp. nov., Dictyobacter formicarum sp. nov. and Dictyobacter arantiisoli sp. nov., belonging to the class Ktedonobacteria.</title>
        <authorList>
            <person name="Yabe S."/>
            <person name="Zheng Y."/>
            <person name="Wang C.M."/>
            <person name="Sakai Y."/>
            <person name="Abe K."/>
            <person name="Yokota A."/>
            <person name="Donadio S."/>
            <person name="Cavaletti L."/>
            <person name="Monciardini P."/>
        </authorList>
    </citation>
    <scope>NUCLEOTIDE SEQUENCE [LARGE SCALE GENOMIC DNA]</scope>
    <source>
        <strain evidence="15 16">SOSP1-9</strain>
    </source>
</reference>
<dbReference type="InterPro" id="IPR036640">
    <property type="entry name" value="ABC1_TM_sf"/>
</dbReference>
<feature type="domain" description="ABC transporter" evidence="12">
    <location>
        <begin position="572"/>
        <end position="805"/>
    </location>
</feature>
<keyword evidence="4" id="KW-0378">Hydrolase</keyword>
<evidence type="ECO:0000259" key="13">
    <source>
        <dbReference type="PROSITE" id="PS50929"/>
    </source>
</evidence>
<accession>A0ABQ3VH72</accession>
<evidence type="ECO:0000256" key="1">
    <source>
        <dbReference type="ARBA" id="ARBA00004651"/>
    </source>
</evidence>
<evidence type="ECO:0000313" key="16">
    <source>
        <dbReference type="Proteomes" id="UP000635565"/>
    </source>
</evidence>
<feature type="domain" description="ABC transmembrane type-1" evidence="13">
    <location>
        <begin position="260"/>
        <end position="539"/>
    </location>
</feature>
<evidence type="ECO:0000256" key="10">
    <source>
        <dbReference type="SAM" id="MobiDB-lite"/>
    </source>
</evidence>
<dbReference type="PANTHER" id="PTHR24221:SF654">
    <property type="entry name" value="ATP-BINDING CASSETTE SUB-FAMILY B MEMBER 6"/>
    <property type="match status" value="1"/>
</dbReference>
<dbReference type="EMBL" id="BNJJ01000007">
    <property type="protein sequence ID" value="GHO84983.1"/>
    <property type="molecule type" value="Genomic_DNA"/>
</dbReference>
<keyword evidence="7 11" id="KW-1133">Transmembrane helix</keyword>
<dbReference type="InterPro" id="IPR011527">
    <property type="entry name" value="ABC1_TM_dom"/>
</dbReference>
<dbReference type="PROSITE" id="PS00211">
    <property type="entry name" value="ABC_TRANSPORTER_1"/>
    <property type="match status" value="1"/>
</dbReference>
<dbReference type="InterPro" id="IPR005074">
    <property type="entry name" value="Peptidase_C39"/>
</dbReference>
<dbReference type="InterPro" id="IPR003439">
    <property type="entry name" value="ABC_transporter-like_ATP-bd"/>
</dbReference>
<dbReference type="PROSITE" id="PS50893">
    <property type="entry name" value="ABC_TRANSPORTER_2"/>
    <property type="match status" value="1"/>
</dbReference>
<keyword evidence="4" id="KW-0645">Protease</keyword>
<dbReference type="Gene3D" id="1.20.1560.10">
    <property type="entry name" value="ABC transporter type 1, transmembrane domain"/>
    <property type="match status" value="1"/>
</dbReference>
<dbReference type="Pfam" id="PF00005">
    <property type="entry name" value="ABC_tran"/>
    <property type="match status" value="1"/>
</dbReference>
<protein>
    <submittedName>
        <fullName evidence="15">NHLP family bacteriocin export ABC transporter peptidase/permease/ATPase</fullName>
    </submittedName>
</protein>
<evidence type="ECO:0000259" key="14">
    <source>
        <dbReference type="PROSITE" id="PS50990"/>
    </source>
</evidence>
<keyword evidence="8 11" id="KW-0472">Membrane</keyword>
<evidence type="ECO:0000256" key="7">
    <source>
        <dbReference type="ARBA" id="ARBA00022989"/>
    </source>
</evidence>
<comment type="caution">
    <text evidence="15">The sequence shown here is derived from an EMBL/GenBank/DDBJ whole genome shotgun (WGS) entry which is preliminary data.</text>
</comment>
<evidence type="ECO:0000313" key="15">
    <source>
        <dbReference type="EMBL" id="GHO84983.1"/>
    </source>
</evidence>
<evidence type="ECO:0000256" key="2">
    <source>
        <dbReference type="ARBA" id="ARBA00022692"/>
    </source>
</evidence>
<evidence type="ECO:0000256" key="4">
    <source>
        <dbReference type="ARBA" id="ARBA00022807"/>
    </source>
</evidence>
<evidence type="ECO:0000256" key="9">
    <source>
        <dbReference type="ARBA" id="ARBA00043264"/>
    </source>
</evidence>
<dbReference type="Gene3D" id="3.90.70.10">
    <property type="entry name" value="Cysteine proteinases"/>
    <property type="match status" value="1"/>
</dbReference>
<proteinExistence type="predicted"/>
<comment type="subcellular location">
    <subcellularLocation>
        <location evidence="1">Cell membrane</location>
        <topology evidence="1">Multi-pass membrane protein</topology>
    </subcellularLocation>
</comment>
<sequence length="815" mass="90046">MNNTQEKTAMASVSMPLEERRRLAQLAELGRISRHSSALVKDTVEQREQTIARNSRELAAQPMPPVQPPTSARQPAPIVGLLQALWLAIFEMYHTLFRRRVPVLLQMSVVECGAACLAMILCYHGRKTTISEISNQAGVGRDGLSALEIVKTARKYGLRVRPISLQDNDFRAVSLPAIIHWQFNHFVIVERWGPRKVDIVDPASGRKRIPIEEFEDNFTGVVIMLEPGTQFVRHTTASRISLYNYAKLYVKRAPIILLQICAATILLQSFGLALPVATSFVIDSVIPHEQSNLLPLLGAAAVIVLAAEFVTSLLRNILLTYLQARIDLTMLPNFFEHMLSLPHSFFQKRTSGDILARINSNATIRDIISNQLISTFLDSCTIIISLVILFWYSSTFGFCVLAIGLLQVMLLLCTKHKVRALSRQDLENAGKLQGYVGEMLTGIGTLKAAGAEHRAFEQWSNLFVNQLNISIRRNYFTSTVSTCLVSLQALAPLALLWLGAQLVMSHHLQVGAMVGLSTLGAYVLSPLSSLVRSAQQVQLVHSHLERIADVLDAQPEQNIQTVQQPPRLSGRVSLDHVNFQYDSNSPHILKDISLHIQPRQKIAIVGRTGSGKSTLGKLLLGLLIPSQGEINYDGIPLRFLNYQAVRAQFGVVMQDASVFSGTIRQNIAFNAPDISIEAVIQAARLADLHEDIMKMPMGYETFVSEGGSALSGGQRQRLAIARALASQPSILLLDEATSALDVVTEQHVEQNLRALPCTQIIIAHRLSTIRNADCILVLDDGVLIEQGTHQQLLQRNSYYAHLIQNQLASGEVKAS</sequence>
<name>A0ABQ3VH72_9CHLR</name>
<keyword evidence="5" id="KW-0067">ATP-binding</keyword>
<keyword evidence="4" id="KW-0788">Thiol protease</keyword>
<dbReference type="InterPro" id="IPR017871">
    <property type="entry name" value="ABC_transporter-like_CS"/>
</dbReference>
<evidence type="ECO:0000256" key="3">
    <source>
        <dbReference type="ARBA" id="ARBA00022741"/>
    </source>
</evidence>
<dbReference type="InterPro" id="IPR039421">
    <property type="entry name" value="Type_1_exporter"/>
</dbReference>
<feature type="domain" description="Peptidase C39" evidence="14">
    <location>
        <begin position="106"/>
        <end position="225"/>
    </location>
</feature>
<feature type="transmembrane region" description="Helical" evidence="11">
    <location>
        <begin position="367"/>
        <end position="389"/>
    </location>
</feature>
<evidence type="ECO:0000256" key="6">
    <source>
        <dbReference type="ARBA" id="ARBA00022927"/>
    </source>
</evidence>
<organism evidence="15 16">
    <name type="scientific">Dictyobacter formicarum</name>
    <dbReference type="NCBI Taxonomy" id="2778368"/>
    <lineage>
        <taxon>Bacteria</taxon>
        <taxon>Bacillati</taxon>
        <taxon>Chloroflexota</taxon>
        <taxon>Ktedonobacteria</taxon>
        <taxon>Ktedonobacterales</taxon>
        <taxon>Dictyobacteraceae</taxon>
        <taxon>Dictyobacter</taxon>
    </lineage>
</organism>
<keyword evidence="6" id="KW-0653">Protein transport</keyword>
<feature type="transmembrane region" description="Helical" evidence="11">
    <location>
        <begin position="475"/>
        <end position="500"/>
    </location>
</feature>
<dbReference type="Gene3D" id="3.40.50.300">
    <property type="entry name" value="P-loop containing nucleotide triphosphate hydrolases"/>
    <property type="match status" value="1"/>
</dbReference>
<keyword evidence="6" id="KW-0813">Transport</keyword>
<keyword evidence="16" id="KW-1185">Reference proteome</keyword>
<dbReference type="PROSITE" id="PS50929">
    <property type="entry name" value="ABC_TM1F"/>
    <property type="match status" value="1"/>
</dbReference>
<feature type="transmembrane region" description="Helical" evidence="11">
    <location>
        <begin position="395"/>
        <end position="413"/>
    </location>
</feature>
<keyword evidence="9" id="KW-0080">Bacteriocin transport</keyword>